<keyword evidence="2" id="KW-1185">Reference proteome</keyword>
<sequence length="92" mass="10244">MNESEAPANLTVHLKRGNHLLLSAIKSSNVRTSTTRSLIRQCDRKVNPERMKFSLHFCNKNTDAVITAKYFFALNAVDESLFFKTGKNAGGA</sequence>
<evidence type="ECO:0000313" key="2">
    <source>
        <dbReference type="Proteomes" id="UP000588051"/>
    </source>
</evidence>
<dbReference type="Proteomes" id="UP000588051">
    <property type="component" value="Unassembled WGS sequence"/>
</dbReference>
<proteinExistence type="predicted"/>
<reference evidence="1 2" key="1">
    <citation type="submission" date="2020-06" db="EMBL/GenBank/DDBJ databases">
        <authorList>
            <person name="Qiu C."/>
            <person name="Liu Z."/>
        </authorList>
    </citation>
    <scope>NUCLEOTIDE SEQUENCE [LARGE SCALE GENOMIC DNA]</scope>
    <source>
        <strain evidence="1 2">EM 1</strain>
    </source>
</reference>
<gene>
    <name evidence="1" type="ORF">HV832_05995</name>
</gene>
<dbReference type="AlphaFoldDB" id="A0A850QKY7"/>
<dbReference type="RefSeq" id="WP_176802651.1">
    <property type="nucleotide sequence ID" value="NZ_JABXYJ010000003.1"/>
</dbReference>
<dbReference type="EMBL" id="JABXYJ010000003">
    <property type="protein sequence ID" value="NVO77380.1"/>
    <property type="molecule type" value="Genomic_DNA"/>
</dbReference>
<comment type="caution">
    <text evidence="1">The sequence shown here is derived from an EMBL/GenBank/DDBJ whole genome shotgun (WGS) entry which is preliminary data.</text>
</comment>
<evidence type="ECO:0000313" key="1">
    <source>
        <dbReference type="EMBL" id="NVO77380.1"/>
    </source>
</evidence>
<protein>
    <submittedName>
        <fullName evidence="1">Uncharacterized protein</fullName>
    </submittedName>
</protein>
<accession>A0A850QKY7</accession>
<organism evidence="1 2">
    <name type="scientific">Undibacterium oligocarboniphilum</name>
    <dbReference type="NCBI Taxonomy" id="666702"/>
    <lineage>
        <taxon>Bacteria</taxon>
        <taxon>Pseudomonadati</taxon>
        <taxon>Pseudomonadota</taxon>
        <taxon>Betaproteobacteria</taxon>
        <taxon>Burkholderiales</taxon>
        <taxon>Oxalobacteraceae</taxon>
        <taxon>Undibacterium</taxon>
    </lineage>
</organism>
<name>A0A850QKY7_9BURK</name>